<keyword evidence="1" id="KW-0812">Transmembrane</keyword>
<feature type="chain" id="PRO_5045132487" evidence="2">
    <location>
        <begin position="26"/>
        <end position="126"/>
    </location>
</feature>
<gene>
    <name evidence="3" type="ORF">POL67_16660</name>
</gene>
<dbReference type="Proteomes" id="UP001221411">
    <property type="component" value="Unassembled WGS sequence"/>
</dbReference>
<feature type="transmembrane region" description="Helical" evidence="1">
    <location>
        <begin position="41"/>
        <end position="59"/>
    </location>
</feature>
<name>A0ABT5EP66_9BACT</name>
<accession>A0ABT5EP66</accession>
<dbReference type="RefSeq" id="WP_271918349.1">
    <property type="nucleotide sequence ID" value="NZ_JAQNDO010000001.1"/>
</dbReference>
<feature type="signal peptide" evidence="2">
    <location>
        <begin position="1"/>
        <end position="25"/>
    </location>
</feature>
<reference evidence="3 4" key="1">
    <citation type="submission" date="2022-11" db="EMBL/GenBank/DDBJ databases">
        <title>Minimal conservation of predation-associated metabolite biosynthetic gene clusters underscores biosynthetic potential of Myxococcota including descriptions for ten novel species: Archangium lansinium sp. nov., Myxococcus landrumus sp. nov., Nannocystis bai.</title>
        <authorList>
            <person name="Ahearne A."/>
            <person name="Stevens C."/>
            <person name="Dowd S."/>
        </authorList>
    </citation>
    <scope>NUCLEOTIDE SEQUENCE [LARGE SCALE GENOMIC DNA]</scope>
    <source>
        <strain evidence="3 4">RJM3</strain>
    </source>
</reference>
<organism evidence="3 4">
    <name type="scientific">Polyangium mundeleinium</name>
    <dbReference type="NCBI Taxonomy" id="2995306"/>
    <lineage>
        <taxon>Bacteria</taxon>
        <taxon>Pseudomonadati</taxon>
        <taxon>Myxococcota</taxon>
        <taxon>Polyangia</taxon>
        <taxon>Polyangiales</taxon>
        <taxon>Polyangiaceae</taxon>
        <taxon>Polyangium</taxon>
    </lineage>
</organism>
<evidence type="ECO:0000256" key="1">
    <source>
        <dbReference type="SAM" id="Phobius"/>
    </source>
</evidence>
<comment type="caution">
    <text evidence="3">The sequence shown here is derived from an EMBL/GenBank/DDBJ whole genome shotgun (WGS) entry which is preliminary data.</text>
</comment>
<evidence type="ECO:0000256" key="2">
    <source>
        <dbReference type="SAM" id="SignalP"/>
    </source>
</evidence>
<keyword evidence="1" id="KW-1133">Transmembrane helix</keyword>
<feature type="transmembrane region" description="Helical" evidence="1">
    <location>
        <begin position="96"/>
        <end position="116"/>
    </location>
</feature>
<evidence type="ECO:0000313" key="3">
    <source>
        <dbReference type="EMBL" id="MDC0742983.1"/>
    </source>
</evidence>
<dbReference type="EMBL" id="JAQNDO010000001">
    <property type="protein sequence ID" value="MDC0742983.1"/>
    <property type="molecule type" value="Genomic_DNA"/>
</dbReference>
<protein>
    <submittedName>
        <fullName evidence="3">Uncharacterized protein</fullName>
    </submittedName>
</protein>
<sequence length="126" mass="12852">MSSFGPLCLSGIAAAMLAVQGSAFACSGPGAMEAILRAERLGWILWVVTLLVAGGAAFAPRLRAAGWRTQGPLFLVVALHPGSWMSARAGDCGRTLVAGSILVAALAPLVAGFLFWRSGRAASAAR</sequence>
<keyword evidence="4" id="KW-1185">Reference proteome</keyword>
<keyword evidence="1" id="KW-0472">Membrane</keyword>
<proteinExistence type="predicted"/>
<keyword evidence="2" id="KW-0732">Signal</keyword>
<evidence type="ECO:0000313" key="4">
    <source>
        <dbReference type="Proteomes" id="UP001221411"/>
    </source>
</evidence>